<dbReference type="InterPro" id="IPR021858">
    <property type="entry name" value="Fun_TF"/>
</dbReference>
<evidence type="ECO:0000256" key="3">
    <source>
        <dbReference type="SAM" id="MobiDB-lite"/>
    </source>
</evidence>
<evidence type="ECO:0000259" key="4">
    <source>
        <dbReference type="PROSITE" id="PS50048"/>
    </source>
</evidence>
<dbReference type="GO" id="GO:0005634">
    <property type="term" value="C:nucleus"/>
    <property type="evidence" value="ECO:0007669"/>
    <property type="project" value="UniProtKB-SubCell"/>
</dbReference>
<evidence type="ECO:0000313" key="5">
    <source>
        <dbReference type="EMBL" id="PHH77774.1"/>
    </source>
</evidence>
<dbReference type="Pfam" id="PF11951">
    <property type="entry name" value="Fungal_trans_2"/>
    <property type="match status" value="1"/>
</dbReference>
<dbReference type="PANTHER" id="PTHR37534">
    <property type="entry name" value="TRANSCRIPTIONAL ACTIVATOR PROTEIN UGA3"/>
    <property type="match status" value="1"/>
</dbReference>
<dbReference type="SMART" id="SM00066">
    <property type="entry name" value="GAL4"/>
    <property type="match status" value="1"/>
</dbReference>
<dbReference type="PROSITE" id="PS50048">
    <property type="entry name" value="ZN2_CY6_FUNGAL_2"/>
    <property type="match status" value="1"/>
</dbReference>
<keyword evidence="6" id="KW-1185">Reference proteome</keyword>
<name>A0A2C5ZED5_9HYPO</name>
<comment type="subcellular location">
    <subcellularLocation>
        <location evidence="1">Nucleus</location>
    </subcellularLocation>
</comment>
<proteinExistence type="predicted"/>
<dbReference type="GO" id="GO:0000976">
    <property type="term" value="F:transcription cis-regulatory region binding"/>
    <property type="evidence" value="ECO:0007669"/>
    <property type="project" value="TreeGrafter"/>
</dbReference>
<dbReference type="InterPro" id="IPR036864">
    <property type="entry name" value="Zn2-C6_fun-type_DNA-bd_sf"/>
</dbReference>
<dbReference type="AlphaFoldDB" id="A0A2C5ZED5"/>
<dbReference type="CDD" id="cd00067">
    <property type="entry name" value="GAL4"/>
    <property type="match status" value="1"/>
</dbReference>
<evidence type="ECO:0000256" key="2">
    <source>
        <dbReference type="ARBA" id="ARBA00023242"/>
    </source>
</evidence>
<dbReference type="SUPFAM" id="SSF57701">
    <property type="entry name" value="Zn2/Cys6 DNA-binding domain"/>
    <property type="match status" value="1"/>
</dbReference>
<dbReference type="InterPro" id="IPR001138">
    <property type="entry name" value="Zn2Cys6_DnaBD"/>
</dbReference>
<protein>
    <recommendedName>
        <fullName evidence="4">Zn(2)-C6 fungal-type domain-containing protein</fullName>
    </recommendedName>
</protein>
<dbReference type="GO" id="GO:0008270">
    <property type="term" value="F:zinc ion binding"/>
    <property type="evidence" value="ECO:0007669"/>
    <property type="project" value="InterPro"/>
</dbReference>
<dbReference type="GO" id="GO:0045944">
    <property type="term" value="P:positive regulation of transcription by RNA polymerase II"/>
    <property type="evidence" value="ECO:0007669"/>
    <property type="project" value="TreeGrafter"/>
</dbReference>
<comment type="caution">
    <text evidence="5">The sequence shown here is derived from an EMBL/GenBank/DDBJ whole genome shotgun (WGS) entry which is preliminary data.</text>
</comment>
<dbReference type="Proteomes" id="UP000224854">
    <property type="component" value="Unassembled WGS sequence"/>
</dbReference>
<evidence type="ECO:0000256" key="1">
    <source>
        <dbReference type="ARBA" id="ARBA00004123"/>
    </source>
</evidence>
<feature type="domain" description="Zn(2)-C6 fungal-type" evidence="4">
    <location>
        <begin position="15"/>
        <end position="43"/>
    </location>
</feature>
<gene>
    <name evidence="5" type="ORF">CDD82_3365</name>
</gene>
<accession>A0A2C5ZED5</accession>
<feature type="region of interest" description="Disordered" evidence="3">
    <location>
        <begin position="61"/>
        <end position="80"/>
    </location>
</feature>
<reference evidence="5 6" key="1">
    <citation type="submission" date="2017-06" db="EMBL/GenBank/DDBJ databases">
        <title>Ant-infecting Ophiocordyceps genomes reveal a high diversity of potential behavioral manipulation genes and a possible major role for enterotoxins.</title>
        <authorList>
            <person name="De Bekker C."/>
            <person name="Evans H.C."/>
            <person name="Brachmann A."/>
            <person name="Hughes D.P."/>
        </authorList>
    </citation>
    <scope>NUCLEOTIDE SEQUENCE [LARGE SCALE GENOMIC DNA]</scope>
    <source>
        <strain evidence="5 6">1348a</strain>
    </source>
</reference>
<dbReference type="Gene3D" id="4.10.240.10">
    <property type="entry name" value="Zn(2)-C6 fungal-type DNA-binding domain"/>
    <property type="match status" value="1"/>
</dbReference>
<dbReference type="EMBL" id="NJEU01000253">
    <property type="protein sequence ID" value="PHH77774.1"/>
    <property type="molecule type" value="Genomic_DNA"/>
</dbReference>
<evidence type="ECO:0000313" key="6">
    <source>
        <dbReference type="Proteomes" id="UP000224854"/>
    </source>
</evidence>
<dbReference type="OrthoDB" id="5380854at2759"/>
<dbReference type="PANTHER" id="PTHR37534:SF51">
    <property type="entry name" value="ACRIFLAVINE SENSITIVITY CONTROL PROTEIN ACR-2"/>
    <property type="match status" value="1"/>
</dbReference>
<keyword evidence="2" id="KW-0539">Nucleus</keyword>
<dbReference type="Pfam" id="PF00172">
    <property type="entry name" value="Zn_clus"/>
    <property type="match status" value="1"/>
</dbReference>
<sequence length="548" mass="59905">MHSPDASCPPQAAQACHNCRRLRHRCDRSYPHCRKCAAAGRECLGYGRLIRWTGAIASRGKWAGRTSNAPQPAPRGRRRRGVALDALDGPAEHQTEPQSRDGVAGQLVSTPVSTCSVTAPWVLVDPLFQDLSPSLRYYLSYYTQRLCKDLVSVDMPDTNPFRGLVALARQNPLLQHVIVAASATHMANLHRAPLCQAKTPADGDSHQAMVKRRVHGALADASARAQQDALVSKTKALASMRHAVANVDAVGGSDIILAAALFFINIELIESGKHGWKAHLEGAGRIMSLLQPASDGNETLRDYLLSDCFIYFILGSVFTPTAAFDPGPFFRSTQIPGVIERAANSYLCCPPEILSILYSASQLANDGDGQTLSQDQVAATGRALFDAARAFDIVAWAERVCKLPYLRDSPVQSRINAGTAHRLAACLYILQAVPALNACVDSDPSLCGVAEELKADLFDHLALIPNDDDPNFKATTWPTFIAGAEAESPDRRQWIMDRLCRLVVACPWGFIFTSMDTLQFIWNLDSQGRRPSSWIQMLKDPHLNFLIV</sequence>
<dbReference type="GO" id="GO:0000981">
    <property type="term" value="F:DNA-binding transcription factor activity, RNA polymerase II-specific"/>
    <property type="evidence" value="ECO:0007669"/>
    <property type="project" value="InterPro"/>
</dbReference>
<dbReference type="PROSITE" id="PS00463">
    <property type="entry name" value="ZN2_CY6_FUNGAL_1"/>
    <property type="match status" value="1"/>
</dbReference>
<organism evidence="5 6">
    <name type="scientific">Ophiocordyceps australis</name>
    <dbReference type="NCBI Taxonomy" id="1399860"/>
    <lineage>
        <taxon>Eukaryota</taxon>
        <taxon>Fungi</taxon>
        <taxon>Dikarya</taxon>
        <taxon>Ascomycota</taxon>
        <taxon>Pezizomycotina</taxon>
        <taxon>Sordariomycetes</taxon>
        <taxon>Hypocreomycetidae</taxon>
        <taxon>Hypocreales</taxon>
        <taxon>Ophiocordycipitaceae</taxon>
        <taxon>Ophiocordyceps</taxon>
    </lineage>
</organism>